<sequence length="197" mass="20772">MAKQKRTSRGGTFYGLIAGLLIGLSAAAAVAYFVMNSPMPFVDKASRSVADTQLSPEQSPDPNQGLVPSAGTPRDNKDTLGELIATLPVDQGQAKPPLPAPPPPKALPKSVAPPPAAAPAAGTNYYLQVGAFRVLEDAESLRARMLLLGLPVQIQRAEVNGIQVNRVRVGPYAKLDDMNAAREKLAAEKITANVVRQ</sequence>
<dbReference type="InterPro" id="IPR007730">
    <property type="entry name" value="SPOR-like_dom"/>
</dbReference>
<evidence type="ECO:0000256" key="2">
    <source>
        <dbReference type="SAM" id="Phobius"/>
    </source>
</evidence>
<name>A0ABY4ALM7_9BURK</name>
<protein>
    <submittedName>
        <fullName evidence="4">SPOR domain-containing protein</fullName>
    </submittedName>
</protein>
<dbReference type="InterPro" id="IPR052521">
    <property type="entry name" value="Cell_div_SPOR-domain"/>
</dbReference>
<feature type="compositionally biased region" description="Pro residues" evidence="1">
    <location>
        <begin position="96"/>
        <end position="115"/>
    </location>
</feature>
<evidence type="ECO:0000259" key="3">
    <source>
        <dbReference type="PROSITE" id="PS51724"/>
    </source>
</evidence>
<keyword evidence="2" id="KW-1133">Transmembrane helix</keyword>
<keyword evidence="2" id="KW-0472">Membrane</keyword>
<dbReference type="EMBL" id="CP063982">
    <property type="protein sequence ID" value="UOD50546.1"/>
    <property type="molecule type" value="Genomic_DNA"/>
</dbReference>
<feature type="region of interest" description="Disordered" evidence="1">
    <location>
        <begin position="47"/>
        <end position="78"/>
    </location>
</feature>
<evidence type="ECO:0000256" key="1">
    <source>
        <dbReference type="SAM" id="MobiDB-lite"/>
    </source>
</evidence>
<feature type="domain" description="SPOR" evidence="3">
    <location>
        <begin position="119"/>
        <end position="197"/>
    </location>
</feature>
<feature type="region of interest" description="Disordered" evidence="1">
    <location>
        <begin position="90"/>
        <end position="115"/>
    </location>
</feature>
<dbReference type="Proteomes" id="UP000831607">
    <property type="component" value="Chromosome"/>
</dbReference>
<dbReference type="PANTHER" id="PTHR38687">
    <property type="entry name" value="CELL DIVISION PROTEIN DEDD-RELATED"/>
    <property type="match status" value="1"/>
</dbReference>
<gene>
    <name evidence="4" type="ORF">DHf2319_00975</name>
</gene>
<organism evidence="4 5">
    <name type="scientific">Orrella daihaiensis</name>
    <dbReference type="NCBI Taxonomy" id="2782176"/>
    <lineage>
        <taxon>Bacteria</taxon>
        <taxon>Pseudomonadati</taxon>
        <taxon>Pseudomonadota</taxon>
        <taxon>Betaproteobacteria</taxon>
        <taxon>Burkholderiales</taxon>
        <taxon>Alcaligenaceae</taxon>
        <taxon>Orrella</taxon>
    </lineage>
</organism>
<proteinExistence type="predicted"/>
<dbReference type="PROSITE" id="PS51724">
    <property type="entry name" value="SPOR"/>
    <property type="match status" value="1"/>
</dbReference>
<evidence type="ECO:0000313" key="5">
    <source>
        <dbReference type="Proteomes" id="UP000831607"/>
    </source>
</evidence>
<dbReference type="InterPro" id="IPR036680">
    <property type="entry name" value="SPOR-like_sf"/>
</dbReference>
<keyword evidence="5" id="KW-1185">Reference proteome</keyword>
<accession>A0ABY4ALM7</accession>
<dbReference type="PANTHER" id="PTHR38687:SF1">
    <property type="entry name" value="CELL DIVISION PROTEIN DEDD"/>
    <property type="match status" value="1"/>
</dbReference>
<dbReference type="Pfam" id="PF05036">
    <property type="entry name" value="SPOR"/>
    <property type="match status" value="1"/>
</dbReference>
<dbReference type="RefSeq" id="WP_243478948.1">
    <property type="nucleotide sequence ID" value="NZ_CP063982.1"/>
</dbReference>
<feature type="compositionally biased region" description="Polar residues" evidence="1">
    <location>
        <begin position="49"/>
        <end position="62"/>
    </location>
</feature>
<dbReference type="SUPFAM" id="SSF110997">
    <property type="entry name" value="Sporulation related repeat"/>
    <property type="match status" value="1"/>
</dbReference>
<evidence type="ECO:0000313" key="4">
    <source>
        <dbReference type="EMBL" id="UOD50546.1"/>
    </source>
</evidence>
<feature type="transmembrane region" description="Helical" evidence="2">
    <location>
        <begin position="12"/>
        <end position="35"/>
    </location>
</feature>
<dbReference type="Gene3D" id="3.30.70.1070">
    <property type="entry name" value="Sporulation related repeat"/>
    <property type="match status" value="1"/>
</dbReference>
<keyword evidence="2" id="KW-0812">Transmembrane</keyword>
<reference evidence="4 5" key="1">
    <citation type="submission" date="2020-11" db="EMBL/GenBank/DDBJ databases">
        <title>Algicoccus daihaiensis sp.nov., isolated from Daihai Lake in Inner Mongolia.</title>
        <authorList>
            <person name="Kai J."/>
        </authorList>
    </citation>
    <scope>NUCLEOTIDE SEQUENCE [LARGE SCALE GENOMIC DNA]</scope>
    <source>
        <strain evidence="5">f23</strain>
    </source>
</reference>